<evidence type="ECO:0000313" key="3">
    <source>
        <dbReference type="RefSeq" id="XP_068073077.1"/>
    </source>
</evidence>
<dbReference type="RefSeq" id="XP_068075491.1">
    <property type="nucleotide sequence ID" value="XM_068219390.1"/>
</dbReference>
<dbReference type="RefSeq" id="XP_068073077.1">
    <property type="nucleotide sequence ID" value="XM_068216976.1"/>
</dbReference>
<feature type="compositionally biased region" description="Pro residues" evidence="1">
    <location>
        <begin position="237"/>
        <end position="246"/>
    </location>
</feature>
<accession>A0AB32THW1</accession>
<dbReference type="GeneID" id="137489161"/>
<proteinExistence type="predicted"/>
<dbReference type="AlphaFoldDB" id="A0AB32THW1"/>
<keyword evidence="2" id="KW-1185">Reference proteome</keyword>
<dbReference type="Proteomes" id="UP000000437">
    <property type="component" value="Chromosome 23"/>
</dbReference>
<organism evidence="2 3">
    <name type="scientific">Danio rerio</name>
    <name type="common">Zebrafish</name>
    <name type="synonym">Brachydanio rerio</name>
    <dbReference type="NCBI Taxonomy" id="7955"/>
    <lineage>
        <taxon>Eukaryota</taxon>
        <taxon>Metazoa</taxon>
        <taxon>Chordata</taxon>
        <taxon>Craniata</taxon>
        <taxon>Vertebrata</taxon>
        <taxon>Euteleostomi</taxon>
        <taxon>Actinopterygii</taxon>
        <taxon>Neopterygii</taxon>
        <taxon>Teleostei</taxon>
        <taxon>Ostariophysi</taxon>
        <taxon>Cypriniformes</taxon>
        <taxon>Danionidae</taxon>
        <taxon>Danioninae</taxon>
        <taxon>Danio</taxon>
    </lineage>
</organism>
<evidence type="ECO:0000256" key="1">
    <source>
        <dbReference type="SAM" id="MobiDB-lite"/>
    </source>
</evidence>
<protein>
    <submittedName>
        <fullName evidence="3 4">Ataxin-2 homolog isoform X3</fullName>
    </submittedName>
</protein>
<sequence>MKCSEQDEAFVNQMPHQNQQHVEVVTSRGPNQIPEPQPEEQQQNEPERPQQRDLAINGRVRGVLRGLQSARPLRRMREQDKAFVNQMPLQNQQHVEVVASRGQNQIPEPQPEEQQQNEPERPQQRDLVINGRVRGVLRGLQSARPLRRMREQQDEAFVNQMPHQNKQDVEVVASRGQNRIPEPQPEEQQQNEPDRPQQRDLAINGRVRGVLRGLQAARPLRRMREQDDIVNLQNPPLRQPRPGPPPTYIRRTVVGSIGDFAPY</sequence>
<feature type="region of interest" description="Disordered" evidence="1">
    <location>
        <begin position="105"/>
        <end position="133"/>
    </location>
</feature>
<feature type="compositionally biased region" description="Low complexity" evidence="1">
    <location>
        <begin position="105"/>
        <end position="117"/>
    </location>
</feature>
<feature type="compositionally biased region" description="Low complexity" evidence="1">
    <location>
        <begin position="179"/>
        <end position="191"/>
    </location>
</feature>
<feature type="compositionally biased region" description="Low complexity" evidence="1">
    <location>
        <begin position="30"/>
        <end position="44"/>
    </location>
</feature>
<reference evidence="3 4" key="2">
    <citation type="submission" date="2025-04" db="UniProtKB">
        <authorList>
            <consortium name="RefSeq"/>
        </authorList>
    </citation>
    <scope>IDENTIFICATION</scope>
    <source>
        <strain evidence="3 4">Tuebingen</strain>
    </source>
</reference>
<feature type="region of interest" description="Disordered" evidence="1">
    <location>
        <begin position="179"/>
        <end position="204"/>
    </location>
</feature>
<feature type="region of interest" description="Disordered" evidence="1">
    <location>
        <begin position="222"/>
        <end position="246"/>
    </location>
</feature>
<evidence type="ECO:0000313" key="2">
    <source>
        <dbReference type="Proteomes" id="UP000000437"/>
    </source>
</evidence>
<evidence type="ECO:0000313" key="4">
    <source>
        <dbReference type="RefSeq" id="XP_068075491.1"/>
    </source>
</evidence>
<feature type="region of interest" description="Disordered" evidence="1">
    <location>
        <begin position="1"/>
        <end position="63"/>
    </location>
</feature>
<gene>
    <name evidence="3 4" type="primary">LOC137489161</name>
</gene>
<name>A0AB32THW1_DANRE</name>
<reference evidence="2" key="1">
    <citation type="journal article" date="2013" name="Nature">
        <title>The zebrafish reference genome sequence and its relationship to the human genome.</title>
        <authorList>
            <consortium name="Genome Reference Consortium Zebrafish"/>
            <person name="Howe K."/>
            <person name="Clark M.D."/>
            <person name="Torroja C.F."/>
            <person name="Torrance J."/>
            <person name="Berthelot C."/>
            <person name="Muffato M."/>
            <person name="Collins J.E."/>
            <person name="Humphray S."/>
            <person name="McLaren K."/>
            <person name="Matthews L."/>
            <person name="McLaren S."/>
            <person name="Sealy I."/>
            <person name="Caccamo M."/>
            <person name="Churcher C."/>
            <person name="Scott C."/>
            <person name="Barrett J.C."/>
            <person name="Koch R."/>
            <person name="Rauch G.J."/>
            <person name="White S."/>
            <person name="Chow W."/>
            <person name="Kilian B."/>
            <person name="Quintais L.T."/>
            <person name="Guerra-Assuncao J.A."/>
            <person name="Zhou Y."/>
            <person name="Gu Y."/>
            <person name="Yen J."/>
            <person name="Vogel J.H."/>
            <person name="Eyre T."/>
            <person name="Redmond S."/>
            <person name="Banerjee R."/>
            <person name="Chi J."/>
            <person name="Fu B."/>
            <person name="Langley E."/>
            <person name="Maguire S.F."/>
            <person name="Laird G.K."/>
            <person name="Lloyd D."/>
            <person name="Kenyon E."/>
            <person name="Donaldson S."/>
            <person name="Sehra H."/>
            <person name="Almeida-King J."/>
            <person name="Loveland J."/>
            <person name="Trevanion S."/>
            <person name="Jones M."/>
            <person name="Quail M."/>
            <person name="Willey D."/>
            <person name="Hunt A."/>
            <person name="Burton J."/>
            <person name="Sims S."/>
            <person name="McLay K."/>
            <person name="Plumb B."/>
            <person name="Davis J."/>
            <person name="Clee C."/>
            <person name="Oliver K."/>
            <person name="Clark R."/>
            <person name="Riddle C."/>
            <person name="Elliot D."/>
            <person name="Eliott D."/>
            <person name="Threadgold G."/>
            <person name="Harden G."/>
            <person name="Ware D."/>
            <person name="Begum S."/>
            <person name="Mortimore B."/>
            <person name="Mortimer B."/>
            <person name="Kerry G."/>
            <person name="Heath P."/>
            <person name="Phillimore B."/>
            <person name="Tracey A."/>
            <person name="Corby N."/>
            <person name="Dunn M."/>
            <person name="Johnson C."/>
            <person name="Wood J."/>
            <person name="Clark S."/>
            <person name="Pelan S."/>
            <person name="Griffiths G."/>
            <person name="Smith M."/>
            <person name="Glithero R."/>
            <person name="Howden P."/>
            <person name="Barker N."/>
            <person name="Lloyd C."/>
            <person name="Stevens C."/>
            <person name="Harley J."/>
            <person name="Holt K."/>
            <person name="Panagiotidis G."/>
            <person name="Lovell J."/>
            <person name="Beasley H."/>
            <person name="Henderson C."/>
            <person name="Gordon D."/>
            <person name="Auger K."/>
            <person name="Wright D."/>
            <person name="Collins J."/>
            <person name="Raisen C."/>
            <person name="Dyer L."/>
            <person name="Leung K."/>
            <person name="Robertson L."/>
            <person name="Ambridge K."/>
            <person name="Leongamornlert D."/>
            <person name="McGuire S."/>
            <person name="Gilderthorp R."/>
            <person name="Griffiths C."/>
            <person name="Manthravadi D."/>
            <person name="Nichol S."/>
            <person name="Barker G."/>
            <person name="Whitehead S."/>
            <person name="Kay M."/>
            <person name="Brown J."/>
            <person name="Murnane C."/>
            <person name="Gray E."/>
            <person name="Humphries M."/>
            <person name="Sycamore N."/>
            <person name="Barker D."/>
            <person name="Saunders D."/>
            <person name="Wallis J."/>
            <person name="Babbage A."/>
            <person name="Hammond S."/>
            <person name="Mashreghi-Mohammadi M."/>
            <person name="Barr L."/>
            <person name="Martin S."/>
            <person name="Wray P."/>
            <person name="Ellington A."/>
            <person name="Matthews N."/>
            <person name="Ellwood M."/>
            <person name="Woodmansey R."/>
            <person name="Clark G."/>
            <person name="Cooper J."/>
            <person name="Cooper J."/>
            <person name="Tromans A."/>
            <person name="Grafham D."/>
            <person name="Skuce C."/>
            <person name="Pandian R."/>
            <person name="Andrews R."/>
            <person name="Harrison E."/>
            <person name="Kimberley A."/>
            <person name="Garnett J."/>
            <person name="Fosker N."/>
            <person name="Hall R."/>
            <person name="Garner P."/>
            <person name="Kelly D."/>
            <person name="Bird C."/>
            <person name="Palmer S."/>
            <person name="Gehring I."/>
            <person name="Berger A."/>
            <person name="Dooley C.M."/>
            <person name="Ersan-Urun Z."/>
            <person name="Eser C."/>
            <person name="Geiger H."/>
            <person name="Geisler M."/>
            <person name="Karotki L."/>
            <person name="Kirn A."/>
            <person name="Konantz J."/>
            <person name="Konantz M."/>
            <person name="Oberlander M."/>
            <person name="Rudolph-Geiger S."/>
            <person name="Teucke M."/>
            <person name="Lanz C."/>
            <person name="Raddatz G."/>
            <person name="Osoegawa K."/>
            <person name="Zhu B."/>
            <person name="Rapp A."/>
            <person name="Widaa S."/>
            <person name="Langford C."/>
            <person name="Yang F."/>
            <person name="Schuster S.C."/>
            <person name="Carter N.P."/>
            <person name="Harrow J."/>
            <person name="Ning Z."/>
            <person name="Herrero J."/>
            <person name="Searle S.M."/>
            <person name="Enright A."/>
            <person name="Geisler R."/>
            <person name="Plasterk R.H."/>
            <person name="Lee C."/>
            <person name="Westerfield M."/>
            <person name="de Jong P.J."/>
            <person name="Zon L.I."/>
            <person name="Postlethwait J.H."/>
            <person name="Nusslein-Volhard C."/>
            <person name="Hubbard T.J."/>
            <person name="Roest Crollius H."/>
            <person name="Rogers J."/>
            <person name="Stemple D.L."/>
        </authorList>
    </citation>
    <scope>NUCLEOTIDE SEQUENCE [LARGE SCALE GENOMIC DNA]</scope>
    <source>
        <strain evidence="2">Tuebingen</strain>
    </source>
</reference>